<organism evidence="6">
    <name type="scientific">marine metagenome</name>
    <dbReference type="NCBI Taxonomy" id="408172"/>
    <lineage>
        <taxon>unclassified sequences</taxon>
        <taxon>metagenomes</taxon>
        <taxon>ecological metagenomes</taxon>
    </lineage>
</organism>
<dbReference type="GO" id="GO:0051301">
    <property type="term" value="P:cell division"/>
    <property type="evidence" value="ECO:0007669"/>
    <property type="project" value="UniProtKB-KW"/>
</dbReference>
<name>A0A382AJT4_9ZZZZ</name>
<dbReference type="Pfam" id="PF04079">
    <property type="entry name" value="SMC_ScpB"/>
    <property type="match status" value="1"/>
</dbReference>
<dbReference type="EMBL" id="UINC01025567">
    <property type="protein sequence ID" value="SVB01372.1"/>
    <property type="molecule type" value="Genomic_DNA"/>
</dbReference>
<dbReference type="PANTHER" id="PTHR34298">
    <property type="entry name" value="SEGREGATION AND CONDENSATION PROTEIN B"/>
    <property type="match status" value="1"/>
</dbReference>
<evidence type="ECO:0000313" key="6">
    <source>
        <dbReference type="EMBL" id="SVB01372.1"/>
    </source>
</evidence>
<evidence type="ECO:0000256" key="4">
    <source>
        <dbReference type="ARBA" id="ARBA00023306"/>
    </source>
</evidence>
<sequence>MLDELTSDYADRGIELVRVANGFRFQTRQSYAQALRKLRESRPPRYSKALLETLAIIAYRQPVTRGDIEEVRGVGVSTDIMRVLLDRDWVRQVGSREVPGRPALYSTTAEFLEYFNLESVKELPDLVEQRDISEIARELNIILPEPVTPADDDDEVEDSNRPDGHQDPEDQDPELSSDTNDTAEPEGTVRAAVDGGG</sequence>
<feature type="region of interest" description="Disordered" evidence="5">
    <location>
        <begin position="143"/>
        <end position="197"/>
    </location>
</feature>
<evidence type="ECO:0000256" key="1">
    <source>
        <dbReference type="ARBA" id="ARBA00022490"/>
    </source>
</evidence>
<keyword evidence="3" id="KW-0159">Chromosome partition</keyword>
<evidence type="ECO:0000256" key="2">
    <source>
        <dbReference type="ARBA" id="ARBA00022618"/>
    </source>
</evidence>
<dbReference type="InterPro" id="IPR005234">
    <property type="entry name" value="ScpB_csome_segregation"/>
</dbReference>
<gene>
    <name evidence="6" type="ORF">METZ01_LOCUS154226</name>
</gene>
<proteinExistence type="predicted"/>
<keyword evidence="2" id="KW-0132">Cell division</keyword>
<reference evidence="6" key="1">
    <citation type="submission" date="2018-05" db="EMBL/GenBank/DDBJ databases">
        <authorList>
            <person name="Lanie J.A."/>
            <person name="Ng W.-L."/>
            <person name="Kazmierczak K.M."/>
            <person name="Andrzejewski T.M."/>
            <person name="Davidsen T.M."/>
            <person name="Wayne K.J."/>
            <person name="Tettelin H."/>
            <person name="Glass J.I."/>
            <person name="Rusch D."/>
            <person name="Podicherti R."/>
            <person name="Tsui H.-C.T."/>
            <person name="Winkler M.E."/>
        </authorList>
    </citation>
    <scope>NUCLEOTIDE SEQUENCE</scope>
</reference>
<evidence type="ECO:0008006" key="7">
    <source>
        <dbReference type="Google" id="ProtNLM"/>
    </source>
</evidence>
<keyword evidence="4" id="KW-0131">Cell cycle</keyword>
<protein>
    <recommendedName>
        <fullName evidence="7">Segregation and condensation protein B</fullName>
    </recommendedName>
</protein>
<keyword evidence="1" id="KW-0963">Cytoplasm</keyword>
<dbReference type="Gene3D" id="1.10.10.10">
    <property type="entry name" value="Winged helix-like DNA-binding domain superfamily/Winged helix DNA-binding domain"/>
    <property type="match status" value="2"/>
</dbReference>
<accession>A0A382AJT4</accession>
<dbReference type="InterPro" id="IPR036388">
    <property type="entry name" value="WH-like_DNA-bd_sf"/>
</dbReference>
<feature type="compositionally biased region" description="Basic and acidic residues" evidence="5">
    <location>
        <begin position="158"/>
        <end position="168"/>
    </location>
</feature>
<dbReference type="InterPro" id="IPR036390">
    <property type="entry name" value="WH_DNA-bd_sf"/>
</dbReference>
<dbReference type="NCBIfam" id="TIGR00281">
    <property type="entry name" value="SMC-Scp complex subunit ScpB"/>
    <property type="match status" value="1"/>
</dbReference>
<dbReference type="GO" id="GO:0051304">
    <property type="term" value="P:chromosome separation"/>
    <property type="evidence" value="ECO:0007669"/>
    <property type="project" value="InterPro"/>
</dbReference>
<dbReference type="PANTHER" id="PTHR34298:SF2">
    <property type="entry name" value="SEGREGATION AND CONDENSATION PROTEIN B"/>
    <property type="match status" value="1"/>
</dbReference>
<dbReference type="AlphaFoldDB" id="A0A382AJT4"/>
<evidence type="ECO:0000256" key="3">
    <source>
        <dbReference type="ARBA" id="ARBA00022829"/>
    </source>
</evidence>
<evidence type="ECO:0000256" key="5">
    <source>
        <dbReference type="SAM" id="MobiDB-lite"/>
    </source>
</evidence>
<dbReference type="SUPFAM" id="SSF46785">
    <property type="entry name" value="Winged helix' DNA-binding domain"/>
    <property type="match status" value="2"/>
</dbReference>